<feature type="transmembrane region" description="Helical" evidence="5">
    <location>
        <begin position="98"/>
        <end position="124"/>
    </location>
</feature>
<feature type="transmembrane region" description="Helical" evidence="5">
    <location>
        <begin position="136"/>
        <end position="157"/>
    </location>
</feature>
<feature type="transmembrane region" description="Helical" evidence="5">
    <location>
        <begin position="169"/>
        <end position="192"/>
    </location>
</feature>
<feature type="transmembrane region" description="Helical" evidence="5">
    <location>
        <begin position="37"/>
        <end position="61"/>
    </location>
</feature>
<dbReference type="RefSeq" id="WP_074637119.1">
    <property type="nucleotide sequence ID" value="NZ_CP160850.1"/>
</dbReference>
<evidence type="ECO:0000313" key="7">
    <source>
        <dbReference type="Proteomes" id="UP000183076"/>
    </source>
</evidence>
<dbReference type="InterPro" id="IPR004710">
    <property type="entry name" value="Bilac:Na_transpt"/>
</dbReference>
<feature type="transmembrane region" description="Helical" evidence="5">
    <location>
        <begin position="6"/>
        <end position="25"/>
    </location>
</feature>
<dbReference type="InterPro" id="IPR002657">
    <property type="entry name" value="BilAc:Na_symport/Acr3"/>
</dbReference>
<evidence type="ECO:0000256" key="1">
    <source>
        <dbReference type="ARBA" id="ARBA00004141"/>
    </source>
</evidence>
<dbReference type="PANTHER" id="PTHR10361">
    <property type="entry name" value="SODIUM-BILE ACID COTRANSPORTER"/>
    <property type="match status" value="1"/>
</dbReference>
<dbReference type="InterPro" id="IPR038770">
    <property type="entry name" value="Na+/solute_symporter_sf"/>
</dbReference>
<dbReference type="EMBL" id="FNNB01000007">
    <property type="protein sequence ID" value="SDX45938.1"/>
    <property type="molecule type" value="Genomic_DNA"/>
</dbReference>
<dbReference type="AlphaFoldDB" id="A0A1H3BWD7"/>
<evidence type="ECO:0000313" key="6">
    <source>
        <dbReference type="EMBL" id="SDX45938.1"/>
    </source>
</evidence>
<dbReference type="Pfam" id="PF01758">
    <property type="entry name" value="SBF"/>
    <property type="match status" value="1"/>
</dbReference>
<evidence type="ECO:0000256" key="5">
    <source>
        <dbReference type="SAM" id="Phobius"/>
    </source>
</evidence>
<organism evidence="6 7">
    <name type="scientific">Sulfitobacter pontiacus</name>
    <dbReference type="NCBI Taxonomy" id="60137"/>
    <lineage>
        <taxon>Bacteria</taxon>
        <taxon>Pseudomonadati</taxon>
        <taxon>Pseudomonadota</taxon>
        <taxon>Alphaproteobacteria</taxon>
        <taxon>Rhodobacterales</taxon>
        <taxon>Roseobacteraceae</taxon>
        <taxon>Sulfitobacter</taxon>
    </lineage>
</organism>
<feature type="transmembrane region" description="Helical" evidence="5">
    <location>
        <begin position="67"/>
        <end position="86"/>
    </location>
</feature>
<name>A0A1H3BWD7_9RHOB</name>
<dbReference type="Gene3D" id="1.20.1530.20">
    <property type="match status" value="1"/>
</dbReference>
<proteinExistence type="predicted"/>
<feature type="transmembrane region" description="Helical" evidence="5">
    <location>
        <begin position="233"/>
        <end position="251"/>
    </location>
</feature>
<evidence type="ECO:0000256" key="4">
    <source>
        <dbReference type="ARBA" id="ARBA00023136"/>
    </source>
</evidence>
<sequence length="288" mass="29544">MDILISVVLPLGLAFIMFTLGVGLTPADFARVGQRPLAFFIGALNQSILLPLVTFICVLAFGIRAEMAVGFMILAACPGGVTSNVISKLAKGDVALSVSLTAVISLASVVTVPLILGLSMGYFMGDAAPEIDITKTAVTMFALTVVPVTLGLGARAMAPAAMTRAEPKLSAVATILFAAIVLAALAANWALFVENIVVIGPALLVLLAALTTIGFAVPRLLGRSVTEAKTISVETGVQNSTLGIAVAAIIVGGEGGFTAYALPSAVYGILMYLIILPVVLKYRRIGTA</sequence>
<feature type="transmembrane region" description="Helical" evidence="5">
    <location>
        <begin position="257"/>
        <end position="280"/>
    </location>
</feature>
<keyword evidence="4 5" id="KW-0472">Membrane</keyword>
<dbReference type="Proteomes" id="UP000183076">
    <property type="component" value="Unassembled WGS sequence"/>
</dbReference>
<dbReference type="STRING" id="60137.SAMN04488041_10798"/>
<gene>
    <name evidence="6" type="ORF">SAMN04488041_10798</name>
</gene>
<evidence type="ECO:0000256" key="2">
    <source>
        <dbReference type="ARBA" id="ARBA00022692"/>
    </source>
</evidence>
<accession>A0A1H3BWD7</accession>
<feature type="transmembrane region" description="Helical" evidence="5">
    <location>
        <begin position="198"/>
        <end position="221"/>
    </location>
</feature>
<dbReference type="PANTHER" id="PTHR10361:SF24">
    <property type="entry name" value="P3 PROTEIN"/>
    <property type="match status" value="1"/>
</dbReference>
<dbReference type="GO" id="GO:0016020">
    <property type="term" value="C:membrane"/>
    <property type="evidence" value="ECO:0007669"/>
    <property type="project" value="UniProtKB-SubCell"/>
</dbReference>
<keyword evidence="2 5" id="KW-0812">Transmembrane</keyword>
<comment type="subcellular location">
    <subcellularLocation>
        <location evidence="1">Membrane</location>
        <topology evidence="1">Multi-pass membrane protein</topology>
    </subcellularLocation>
</comment>
<reference evidence="7" key="1">
    <citation type="submission" date="2016-10" db="EMBL/GenBank/DDBJ databases">
        <authorList>
            <person name="Varghese N."/>
            <person name="Submissions S."/>
        </authorList>
    </citation>
    <scope>NUCLEOTIDE SEQUENCE [LARGE SCALE GENOMIC DNA]</scope>
    <source>
        <strain evidence="7">DSM 10014</strain>
    </source>
</reference>
<evidence type="ECO:0000256" key="3">
    <source>
        <dbReference type="ARBA" id="ARBA00022989"/>
    </source>
</evidence>
<protein>
    <submittedName>
        <fullName evidence="6">Bile acid:Na+ symporter, BASS family</fullName>
    </submittedName>
</protein>
<dbReference type="GeneID" id="94022338"/>
<keyword evidence="3 5" id="KW-1133">Transmembrane helix</keyword>